<organism evidence="1 2">
    <name type="scientific">Aphanomyces astaci</name>
    <name type="common">Crayfish plague agent</name>
    <dbReference type="NCBI Taxonomy" id="112090"/>
    <lineage>
        <taxon>Eukaryota</taxon>
        <taxon>Sar</taxon>
        <taxon>Stramenopiles</taxon>
        <taxon>Oomycota</taxon>
        <taxon>Saprolegniomycetes</taxon>
        <taxon>Saprolegniales</taxon>
        <taxon>Verrucalvaceae</taxon>
        <taxon>Aphanomyces</taxon>
    </lineage>
</organism>
<evidence type="ECO:0000313" key="1">
    <source>
        <dbReference type="EMBL" id="RLO12232.1"/>
    </source>
</evidence>
<proteinExistence type="predicted"/>
<dbReference type="EMBL" id="QUTI01014100">
    <property type="protein sequence ID" value="RLO12232.1"/>
    <property type="molecule type" value="Genomic_DNA"/>
</dbReference>
<evidence type="ECO:0008006" key="3">
    <source>
        <dbReference type="Google" id="ProtNLM"/>
    </source>
</evidence>
<dbReference type="Proteomes" id="UP000275652">
    <property type="component" value="Unassembled WGS sequence"/>
</dbReference>
<feature type="non-terminal residue" evidence="1">
    <location>
        <position position="1"/>
    </location>
</feature>
<dbReference type="InterPro" id="IPR011992">
    <property type="entry name" value="EF-hand-dom_pair"/>
</dbReference>
<dbReference type="SUPFAM" id="SSF47473">
    <property type="entry name" value="EF-hand"/>
    <property type="match status" value="1"/>
</dbReference>
<name>A0A9X8EAD9_APHAT</name>
<gene>
    <name evidence="1" type="ORF">DYB28_011899</name>
</gene>
<sequence length="130" mass="14720">SIHEFIPLFCLTFAFSNTEWAAKCFPAYFASKQQYDKSPKLTLVDFAAKCRMLTNGADVDKARFVFSIYDHDRSASNDNHDAIDSAGFKTVISYFFRFARSSAIDQALATRLFQSFSSRGDVVYFGEFIA</sequence>
<reference evidence="1 2" key="1">
    <citation type="journal article" date="2018" name="J. Invertebr. Pathol.">
        <title>New genotyping method for the causative agent of crayfish plague (Aphanomyces astaci) based on whole genome data.</title>
        <authorList>
            <person name="Minardi D."/>
            <person name="Studholme D.J."/>
            <person name="van der Giezen M."/>
            <person name="Pretto T."/>
            <person name="Oidtmann B."/>
        </authorList>
    </citation>
    <scope>NUCLEOTIDE SEQUENCE [LARGE SCALE GENOMIC DNA]</scope>
    <source>
        <strain evidence="1 2">KB13</strain>
    </source>
</reference>
<protein>
    <recommendedName>
        <fullName evidence="3">EF-hand domain-containing protein</fullName>
    </recommendedName>
</protein>
<evidence type="ECO:0000313" key="2">
    <source>
        <dbReference type="Proteomes" id="UP000275652"/>
    </source>
</evidence>
<accession>A0A9X8EAD9</accession>
<comment type="caution">
    <text evidence="1">The sequence shown here is derived from an EMBL/GenBank/DDBJ whole genome shotgun (WGS) entry which is preliminary data.</text>
</comment>
<dbReference type="AlphaFoldDB" id="A0A9X8EAD9"/>